<evidence type="ECO:0000313" key="6">
    <source>
        <dbReference type="Proteomes" id="UP000694381"/>
    </source>
</evidence>
<keyword evidence="6" id="KW-1185">Reference proteome</keyword>
<name>A0A8C6R3U6_NANGA</name>
<dbReference type="Ensembl" id="ENSNGAT00000016489.1">
    <property type="protein sequence ID" value="ENSNGAP00000010947.1"/>
    <property type="gene ID" value="ENSNGAG00000013233.1"/>
</dbReference>
<evidence type="ECO:0000256" key="4">
    <source>
        <dbReference type="RuleBase" id="RU003753"/>
    </source>
</evidence>
<dbReference type="GO" id="GO:0019221">
    <property type="term" value="P:cytokine-mediated signaling pathway"/>
    <property type="evidence" value="ECO:0007669"/>
    <property type="project" value="TreeGrafter"/>
</dbReference>
<protein>
    <recommendedName>
        <fullName evidence="4">Interleukin-1</fullName>
    </recommendedName>
</protein>
<reference evidence="5" key="2">
    <citation type="submission" date="2025-09" db="UniProtKB">
        <authorList>
            <consortium name="Ensembl"/>
        </authorList>
    </citation>
    <scope>IDENTIFICATION</scope>
</reference>
<comment type="similarity">
    <text evidence="2 4">Belongs to the IL-1 family.</text>
</comment>
<dbReference type="Pfam" id="PF00340">
    <property type="entry name" value="IL1"/>
    <property type="match status" value="1"/>
</dbReference>
<dbReference type="InterPro" id="IPR008996">
    <property type="entry name" value="IL1/FGF"/>
</dbReference>
<dbReference type="GO" id="GO:0005149">
    <property type="term" value="F:interleukin-1 receptor binding"/>
    <property type="evidence" value="ECO:0007669"/>
    <property type="project" value="UniProtKB-UniRule"/>
</dbReference>
<dbReference type="GO" id="GO:0002437">
    <property type="term" value="P:inflammatory response to antigenic stimulus"/>
    <property type="evidence" value="ECO:0007669"/>
    <property type="project" value="TreeGrafter"/>
</dbReference>
<dbReference type="InterPro" id="IPR000975">
    <property type="entry name" value="IL-1_fam"/>
</dbReference>
<dbReference type="FunFam" id="2.80.10.50:FF:000013">
    <property type="entry name" value="Interleukin-1"/>
    <property type="match status" value="1"/>
</dbReference>
<evidence type="ECO:0000256" key="1">
    <source>
        <dbReference type="ARBA" id="ARBA00004613"/>
    </source>
</evidence>
<organism evidence="5 6">
    <name type="scientific">Nannospalax galili</name>
    <name type="common">Northern Israeli blind subterranean mole rat</name>
    <name type="synonym">Spalax galili</name>
    <dbReference type="NCBI Taxonomy" id="1026970"/>
    <lineage>
        <taxon>Eukaryota</taxon>
        <taxon>Metazoa</taxon>
        <taxon>Chordata</taxon>
        <taxon>Craniata</taxon>
        <taxon>Vertebrata</taxon>
        <taxon>Euteleostomi</taxon>
        <taxon>Mammalia</taxon>
        <taxon>Eutheria</taxon>
        <taxon>Euarchontoglires</taxon>
        <taxon>Glires</taxon>
        <taxon>Rodentia</taxon>
        <taxon>Myomorpha</taxon>
        <taxon>Muroidea</taxon>
        <taxon>Spalacidae</taxon>
        <taxon>Spalacinae</taxon>
        <taxon>Nannospalax</taxon>
    </lineage>
</organism>
<dbReference type="OMA" id="FIAIYAN"/>
<dbReference type="PANTHER" id="PTHR10078:SF25">
    <property type="entry name" value="INTERLEUKIN-36 ALPHA"/>
    <property type="match status" value="1"/>
</dbReference>
<accession>A0A8C6R3U6</accession>
<comment type="subcellular location">
    <subcellularLocation>
        <location evidence="1 4">Secreted</location>
    </subcellularLocation>
</comment>
<dbReference type="SUPFAM" id="SSF50353">
    <property type="entry name" value="Cytokine"/>
    <property type="match status" value="1"/>
</dbReference>
<dbReference type="AlphaFoldDB" id="A0A8C6R3U6"/>
<dbReference type="GO" id="GO:0005615">
    <property type="term" value="C:extracellular space"/>
    <property type="evidence" value="ECO:0007669"/>
    <property type="project" value="Ensembl"/>
</dbReference>
<gene>
    <name evidence="5" type="primary">LOC103750888</name>
</gene>
<reference evidence="5" key="1">
    <citation type="submission" date="2025-08" db="UniProtKB">
        <authorList>
            <consortium name="Ensembl"/>
        </authorList>
    </citation>
    <scope>IDENTIFICATION</scope>
</reference>
<dbReference type="GeneTree" id="ENSGT00950000182943"/>
<keyword evidence="3 4" id="KW-0964">Secreted</keyword>
<evidence type="ECO:0000256" key="2">
    <source>
        <dbReference type="ARBA" id="ARBA00010448"/>
    </source>
</evidence>
<dbReference type="PANTHER" id="PTHR10078">
    <property type="entry name" value="INTERLEUKIN-1 FAMILY MEMBER"/>
    <property type="match status" value="1"/>
</dbReference>
<dbReference type="GO" id="GO:0071222">
    <property type="term" value="P:cellular response to lipopolysaccharide"/>
    <property type="evidence" value="ECO:0007669"/>
    <property type="project" value="TreeGrafter"/>
</dbReference>
<dbReference type="PRINTS" id="PR00264">
    <property type="entry name" value="INTERLEUKIN1"/>
</dbReference>
<dbReference type="GO" id="GO:0005125">
    <property type="term" value="F:cytokine activity"/>
    <property type="evidence" value="ECO:0007669"/>
    <property type="project" value="UniProtKB-UniRule"/>
</dbReference>
<sequence length="155" mass="17777">MDKDKELVRNIPWFRQIQDLDGRVWVFQNESLTAVQRKAHTVPVTIALISCRYPEKLEEGKGDPMYLGLKEPERCLFCIKDGEKPMLQLKVSVKNKEDVVKPFVFYHNKSGTTSSFESAAFPGWFIAIYANGASPVFLSQELGKTHITDFWMTMV</sequence>
<dbReference type="SMART" id="SM00125">
    <property type="entry name" value="IL1"/>
    <property type="match status" value="1"/>
</dbReference>
<evidence type="ECO:0000256" key="3">
    <source>
        <dbReference type="ARBA" id="ARBA00022525"/>
    </source>
</evidence>
<proteinExistence type="inferred from homology"/>
<dbReference type="Proteomes" id="UP000694381">
    <property type="component" value="Unassembled WGS sequence"/>
</dbReference>
<dbReference type="Gene3D" id="2.80.10.50">
    <property type="match status" value="1"/>
</dbReference>
<evidence type="ECO:0000313" key="5">
    <source>
        <dbReference type="Ensembl" id="ENSNGAP00000010947.1"/>
    </source>
</evidence>
<dbReference type="GO" id="GO:0032755">
    <property type="term" value="P:positive regulation of interleukin-6 production"/>
    <property type="evidence" value="ECO:0007669"/>
    <property type="project" value="Ensembl"/>
</dbReference>